<dbReference type="PANTHER" id="PTHR10098:SF108">
    <property type="entry name" value="TETRATRICOPEPTIDE REPEAT PROTEIN 28"/>
    <property type="match status" value="1"/>
</dbReference>
<evidence type="ECO:0000259" key="2">
    <source>
        <dbReference type="Pfam" id="PF12770"/>
    </source>
</evidence>
<feature type="region of interest" description="Disordered" evidence="1">
    <location>
        <begin position="1125"/>
        <end position="1146"/>
    </location>
</feature>
<gene>
    <name evidence="3" type="ORF">DMH04_49595</name>
</gene>
<evidence type="ECO:0000313" key="4">
    <source>
        <dbReference type="Proteomes" id="UP000287547"/>
    </source>
</evidence>
<proteinExistence type="predicted"/>
<dbReference type="Gene3D" id="1.25.40.10">
    <property type="entry name" value="Tetratricopeptide repeat domain"/>
    <property type="match status" value="1"/>
</dbReference>
<dbReference type="EMBL" id="QHKI01000087">
    <property type="protein sequence ID" value="RSM65233.1"/>
    <property type="molecule type" value="Genomic_DNA"/>
</dbReference>
<dbReference type="PANTHER" id="PTHR10098">
    <property type="entry name" value="RAPSYN-RELATED"/>
    <property type="match status" value="1"/>
</dbReference>
<accession>A0A428YC83</accession>
<reference evidence="3 4" key="1">
    <citation type="submission" date="2018-05" db="EMBL/GenBank/DDBJ databases">
        <title>Evolution of GPA BGCs.</title>
        <authorList>
            <person name="Waglechner N."/>
            <person name="Wright G.D."/>
        </authorList>
    </citation>
    <scope>NUCLEOTIDE SEQUENCE [LARGE SCALE GENOMIC DNA]</scope>
    <source>
        <strain evidence="3 4">A82846</strain>
    </source>
</reference>
<dbReference type="InterPro" id="IPR024983">
    <property type="entry name" value="CHAT_dom"/>
</dbReference>
<protein>
    <recommendedName>
        <fullName evidence="2">CHAT domain-containing protein</fullName>
    </recommendedName>
</protein>
<name>A0A428YC83_KIBAR</name>
<dbReference type="InterPro" id="IPR011990">
    <property type="entry name" value="TPR-like_helical_dom_sf"/>
</dbReference>
<feature type="region of interest" description="Disordered" evidence="1">
    <location>
        <begin position="765"/>
        <end position="793"/>
    </location>
</feature>
<organism evidence="3 4">
    <name type="scientific">Kibdelosporangium aridum</name>
    <dbReference type="NCBI Taxonomy" id="2030"/>
    <lineage>
        <taxon>Bacteria</taxon>
        <taxon>Bacillati</taxon>
        <taxon>Actinomycetota</taxon>
        <taxon>Actinomycetes</taxon>
        <taxon>Pseudonocardiales</taxon>
        <taxon>Pseudonocardiaceae</taxon>
        <taxon>Kibdelosporangium</taxon>
    </lineage>
</organism>
<feature type="domain" description="CHAT" evidence="2">
    <location>
        <begin position="859"/>
        <end position="1160"/>
    </location>
</feature>
<evidence type="ECO:0000313" key="3">
    <source>
        <dbReference type="EMBL" id="RSM65233.1"/>
    </source>
</evidence>
<dbReference type="AlphaFoldDB" id="A0A428YC83"/>
<sequence>MTLHALLARGLWVSTDAGTPLEAVCAAIGAGEPRRAARLLDQLDPSAKDDVGALRHCVSHLDVQWWPGEIGAGVDLMPTAESSPPDSLLGFFAHEVLPLSLALRTLASGARRAGEQAGHEMLSNVLSPRIAQWQRFASQSGDTVAMAWVELLRVDVERRAGRPESTFALMNHVRDQPQDADPLTVALVHLIAGDALLTPLQSPETCGFDLAARSQQAVLGDAAARTEAEGLYRVARAAFQTAQAPRGVAAVDLRLGWLCRLDGRPDTAQEMITAAAEGFHQAGDDAGHILAVTHLAVADLMAGRLSPTRPGPVAQVSGWATGDGSRSYALGCAGIVHCCGNALRDQGDIEAALAAFDLSRRLHAALGDRFGEQAVIGDLAELYARLNTRGATITTLEEAIAEQTAATGDLDTVAWLNTIHLLVWLGNELLKERDPDGLARLRDRAARLLARAPGGPRELAGPDEDLLVRQEKAQRRLARLGAARGGPHAGGEDWASMTADNIEIAVSAMSDIVVTADVMAHQCRALAAAQRGEVALAEREFTAALAAAEPVSQSLVLAVLAGWGRKADLPARTAMFLDSMPDIDPEHAATLWFNAGEFERASNACGTTPPESSTVDWSRTWDGLTLRARIALGLGRADEAAAYAAEAAARFEQWFAAVASDAFRVAVLDDASVRRIYQAAASAALLSDDPGSAFAAADRARSFSLGALVADAEWATSVPAFRAWRQAEAEWVGRFDRRRAAWRRSATGMDPRTASDLAEAQTRLDAAASEVERQSPGVARSRPTALPPATAEDVGAHLPPDALLIEYLFGDDHLVICALTESRCQGWRLDTDSLALTGIIHRLHTSWQTGSADVTADEQSIADTLLGPVRHLLDDHDRLIFVPSGVMHLLPFHALPYGGRPLGHDRAISQLPAAALIPRLAGRPAPRLDGGAVVVGNPATHPSRGLRRLPGAEVEALTLARLLKTKALIGEHANEAALRTALTEGSPILHMATHGVLDDEAPTLSSLVLAGHDEITLAELLGIGLDVDLAVLSACDTGRGDITMSGDVVGLARGLLAAGVRHSVVSQWPVDDEVGCLTMAAFADRIARGHPVAWALAQAQQQVRLTSAPDRRDWYADLAQQVNAPVTSGGSRSARDVRPPGAHRRRATHPSWWAPFIHIGL</sequence>
<dbReference type="Proteomes" id="UP000287547">
    <property type="component" value="Unassembled WGS sequence"/>
</dbReference>
<comment type="caution">
    <text evidence="3">The sequence shown here is derived from an EMBL/GenBank/DDBJ whole genome shotgun (WGS) entry which is preliminary data.</text>
</comment>
<evidence type="ECO:0000256" key="1">
    <source>
        <dbReference type="SAM" id="MobiDB-lite"/>
    </source>
</evidence>
<dbReference type="Pfam" id="PF12770">
    <property type="entry name" value="CHAT"/>
    <property type="match status" value="1"/>
</dbReference>